<reference evidence="4" key="3">
    <citation type="submission" date="2015-04" db="UniProtKB">
        <authorList>
            <consortium name="EnsemblPlants"/>
        </authorList>
    </citation>
    <scope>IDENTIFICATION</scope>
    <source>
        <strain evidence="4">cv. Jemalong A17</strain>
    </source>
</reference>
<evidence type="ECO:0000313" key="5">
    <source>
        <dbReference type="Proteomes" id="UP000002051"/>
    </source>
</evidence>
<dbReference type="Proteomes" id="UP000002051">
    <property type="component" value="Unassembled WGS sequence"/>
</dbReference>
<dbReference type="HOGENOM" id="CLU_1698119_0_0_1"/>
<sequence>MAYSKPYFPHGSHSQGENKRMKLEHSSRKPTTTTTISATSDHQHPQKTFDKENSKISTKRSNDDDGCKKVIKNDGLKKEGAGRDGWAFKKPLDIKFLKGLENESKDEVHKIATRFSNSFENKWKDLKAEWEAELKLEERRLKKMNKKRRKEHESL</sequence>
<feature type="coiled-coil region" evidence="1">
    <location>
        <begin position="120"/>
        <end position="154"/>
    </location>
</feature>
<name>A0A072W2D2_MEDTR</name>
<organism evidence="3 5">
    <name type="scientific">Medicago truncatula</name>
    <name type="common">Barrel medic</name>
    <name type="synonym">Medicago tribuloides</name>
    <dbReference type="NCBI Taxonomy" id="3880"/>
    <lineage>
        <taxon>Eukaryota</taxon>
        <taxon>Viridiplantae</taxon>
        <taxon>Streptophyta</taxon>
        <taxon>Embryophyta</taxon>
        <taxon>Tracheophyta</taxon>
        <taxon>Spermatophyta</taxon>
        <taxon>Magnoliopsida</taxon>
        <taxon>eudicotyledons</taxon>
        <taxon>Gunneridae</taxon>
        <taxon>Pentapetalae</taxon>
        <taxon>rosids</taxon>
        <taxon>fabids</taxon>
        <taxon>Fabales</taxon>
        <taxon>Fabaceae</taxon>
        <taxon>Papilionoideae</taxon>
        <taxon>50 kb inversion clade</taxon>
        <taxon>NPAAA clade</taxon>
        <taxon>Hologalegina</taxon>
        <taxon>IRL clade</taxon>
        <taxon>Trifolieae</taxon>
        <taxon>Medicago</taxon>
    </lineage>
</organism>
<dbReference type="AlphaFoldDB" id="A0A072W2D2"/>
<evidence type="ECO:0000313" key="4">
    <source>
        <dbReference type="EnsemblPlants" id="KEH44385"/>
    </source>
</evidence>
<reference evidence="3 5" key="1">
    <citation type="journal article" date="2011" name="Nature">
        <title>The Medicago genome provides insight into the evolution of rhizobial symbioses.</title>
        <authorList>
            <person name="Young N.D."/>
            <person name="Debelle F."/>
            <person name="Oldroyd G.E."/>
            <person name="Geurts R."/>
            <person name="Cannon S.B."/>
            <person name="Udvardi M.K."/>
            <person name="Benedito V.A."/>
            <person name="Mayer K.F."/>
            <person name="Gouzy J."/>
            <person name="Schoof H."/>
            <person name="Van de Peer Y."/>
            <person name="Proost S."/>
            <person name="Cook D.R."/>
            <person name="Meyers B.C."/>
            <person name="Spannagl M."/>
            <person name="Cheung F."/>
            <person name="De Mita S."/>
            <person name="Krishnakumar V."/>
            <person name="Gundlach H."/>
            <person name="Zhou S."/>
            <person name="Mudge J."/>
            <person name="Bharti A.K."/>
            <person name="Murray J.D."/>
            <person name="Naoumkina M.A."/>
            <person name="Rosen B."/>
            <person name="Silverstein K.A."/>
            <person name="Tang H."/>
            <person name="Rombauts S."/>
            <person name="Zhao P.X."/>
            <person name="Zhou P."/>
            <person name="Barbe V."/>
            <person name="Bardou P."/>
            <person name="Bechner M."/>
            <person name="Bellec A."/>
            <person name="Berger A."/>
            <person name="Berges H."/>
            <person name="Bidwell S."/>
            <person name="Bisseling T."/>
            <person name="Choisne N."/>
            <person name="Couloux A."/>
            <person name="Denny R."/>
            <person name="Deshpande S."/>
            <person name="Dai X."/>
            <person name="Doyle J.J."/>
            <person name="Dudez A.M."/>
            <person name="Farmer A.D."/>
            <person name="Fouteau S."/>
            <person name="Franken C."/>
            <person name="Gibelin C."/>
            <person name="Gish J."/>
            <person name="Goldstein S."/>
            <person name="Gonzalez A.J."/>
            <person name="Green P.J."/>
            <person name="Hallab A."/>
            <person name="Hartog M."/>
            <person name="Hua A."/>
            <person name="Humphray S.J."/>
            <person name="Jeong D.H."/>
            <person name="Jing Y."/>
            <person name="Jocker A."/>
            <person name="Kenton S.M."/>
            <person name="Kim D.J."/>
            <person name="Klee K."/>
            <person name="Lai H."/>
            <person name="Lang C."/>
            <person name="Lin S."/>
            <person name="Macmil S.L."/>
            <person name="Magdelenat G."/>
            <person name="Matthews L."/>
            <person name="McCorrison J."/>
            <person name="Monaghan E.L."/>
            <person name="Mun J.H."/>
            <person name="Najar F.Z."/>
            <person name="Nicholson C."/>
            <person name="Noirot C."/>
            <person name="O'Bleness M."/>
            <person name="Paule C.R."/>
            <person name="Poulain J."/>
            <person name="Prion F."/>
            <person name="Qin B."/>
            <person name="Qu C."/>
            <person name="Retzel E.F."/>
            <person name="Riddle C."/>
            <person name="Sallet E."/>
            <person name="Samain S."/>
            <person name="Samson N."/>
            <person name="Sanders I."/>
            <person name="Saurat O."/>
            <person name="Scarpelli C."/>
            <person name="Schiex T."/>
            <person name="Segurens B."/>
            <person name="Severin A.J."/>
            <person name="Sherrier D.J."/>
            <person name="Shi R."/>
            <person name="Sims S."/>
            <person name="Singer S.R."/>
            <person name="Sinharoy S."/>
            <person name="Sterck L."/>
            <person name="Viollet A."/>
            <person name="Wang B.B."/>
            <person name="Wang K."/>
            <person name="Wang M."/>
            <person name="Wang X."/>
            <person name="Warfsmann J."/>
            <person name="Weissenbach J."/>
            <person name="White D.D."/>
            <person name="White J.D."/>
            <person name="Wiley G.B."/>
            <person name="Wincker P."/>
            <person name="Xing Y."/>
            <person name="Yang L."/>
            <person name="Yao Z."/>
            <person name="Ying F."/>
            <person name="Zhai J."/>
            <person name="Zhou L."/>
            <person name="Zuber A."/>
            <person name="Denarie J."/>
            <person name="Dixon R.A."/>
            <person name="May G.D."/>
            <person name="Schwartz D.C."/>
            <person name="Rogers J."/>
            <person name="Quetier F."/>
            <person name="Town C.D."/>
            <person name="Roe B.A."/>
        </authorList>
    </citation>
    <scope>NUCLEOTIDE SEQUENCE [LARGE SCALE GENOMIC DNA]</scope>
    <source>
        <strain evidence="3">A17</strain>
        <strain evidence="4 5">cv. Jemalong A17</strain>
    </source>
</reference>
<keyword evidence="5" id="KW-1185">Reference proteome</keyword>
<gene>
    <name evidence="3" type="ordered locus">MTR_1g112890</name>
</gene>
<feature type="compositionally biased region" description="Basic and acidic residues" evidence="2">
    <location>
        <begin position="16"/>
        <end position="27"/>
    </location>
</feature>
<dbReference type="EnsemblPlants" id="KEH44385">
    <property type="protein sequence ID" value="KEH44385"/>
    <property type="gene ID" value="MTR_1g112890"/>
</dbReference>
<feature type="region of interest" description="Disordered" evidence="2">
    <location>
        <begin position="1"/>
        <end position="66"/>
    </location>
</feature>
<evidence type="ECO:0000256" key="1">
    <source>
        <dbReference type="SAM" id="Coils"/>
    </source>
</evidence>
<reference evidence="3 5" key="2">
    <citation type="journal article" date="2014" name="BMC Genomics">
        <title>An improved genome release (version Mt4.0) for the model legume Medicago truncatula.</title>
        <authorList>
            <person name="Tang H."/>
            <person name="Krishnakumar V."/>
            <person name="Bidwell S."/>
            <person name="Rosen B."/>
            <person name="Chan A."/>
            <person name="Zhou S."/>
            <person name="Gentzbittel L."/>
            <person name="Childs K.L."/>
            <person name="Yandell M."/>
            <person name="Gundlach H."/>
            <person name="Mayer K.F."/>
            <person name="Schwartz D.C."/>
            <person name="Town C.D."/>
        </authorList>
    </citation>
    <scope>GENOME REANNOTATION</scope>
    <source>
        <strain evidence="3">A17</strain>
        <strain evidence="4 5">cv. Jemalong A17</strain>
    </source>
</reference>
<accession>A0A072W2D2</accession>
<keyword evidence="1" id="KW-0175">Coiled coil</keyword>
<evidence type="ECO:0000313" key="3">
    <source>
        <dbReference type="EMBL" id="KEH44385.1"/>
    </source>
</evidence>
<dbReference type="EMBL" id="CM001217">
    <property type="protein sequence ID" value="KEH44385.1"/>
    <property type="molecule type" value="Genomic_DNA"/>
</dbReference>
<proteinExistence type="predicted"/>
<protein>
    <submittedName>
        <fullName evidence="3 4">Uncharacterized protein</fullName>
    </submittedName>
</protein>
<feature type="compositionally biased region" description="Basic and acidic residues" evidence="2">
    <location>
        <begin position="41"/>
        <end position="66"/>
    </location>
</feature>
<evidence type="ECO:0000256" key="2">
    <source>
        <dbReference type="SAM" id="MobiDB-lite"/>
    </source>
</evidence>